<evidence type="ECO:0000259" key="3">
    <source>
        <dbReference type="PROSITE" id="PS50106"/>
    </source>
</evidence>
<dbReference type="SMART" id="SM00228">
    <property type="entry name" value="PDZ"/>
    <property type="match status" value="2"/>
</dbReference>
<dbReference type="SUPFAM" id="SSF52540">
    <property type="entry name" value="P-loop containing nucleoside triphosphate hydrolases"/>
    <property type="match status" value="1"/>
</dbReference>
<dbReference type="GO" id="GO:0005886">
    <property type="term" value="C:plasma membrane"/>
    <property type="evidence" value="ECO:0007669"/>
    <property type="project" value="TreeGrafter"/>
</dbReference>
<evidence type="ECO:0000313" key="5">
    <source>
        <dbReference type="Proteomes" id="UP000735302"/>
    </source>
</evidence>
<feature type="compositionally biased region" description="Basic and acidic residues" evidence="1">
    <location>
        <begin position="1116"/>
        <end position="1128"/>
    </location>
</feature>
<protein>
    <submittedName>
        <fullName evidence="4">Tight junction protein zo-1</fullName>
    </submittedName>
</protein>
<dbReference type="FunFam" id="2.30.42.10:FF:000029">
    <property type="entry name" value="tight junction protein ZO-1 isoform X1"/>
    <property type="match status" value="1"/>
</dbReference>
<dbReference type="CDD" id="cd06727">
    <property type="entry name" value="PDZ1_ZO1-like"/>
    <property type="match status" value="1"/>
</dbReference>
<evidence type="ECO:0000259" key="2">
    <source>
        <dbReference type="PROSITE" id="PS50052"/>
    </source>
</evidence>
<dbReference type="EMBL" id="BLXT01006426">
    <property type="protein sequence ID" value="GFO31765.1"/>
    <property type="molecule type" value="Genomic_DNA"/>
</dbReference>
<feature type="region of interest" description="Disordered" evidence="1">
    <location>
        <begin position="936"/>
        <end position="1102"/>
    </location>
</feature>
<dbReference type="SMART" id="SM00072">
    <property type="entry name" value="GuKc"/>
    <property type="match status" value="1"/>
</dbReference>
<feature type="compositionally biased region" description="Polar residues" evidence="1">
    <location>
        <begin position="835"/>
        <end position="847"/>
    </location>
</feature>
<evidence type="ECO:0000256" key="1">
    <source>
        <dbReference type="SAM" id="MobiDB-lite"/>
    </source>
</evidence>
<feature type="domain" description="PDZ" evidence="3">
    <location>
        <begin position="38"/>
        <end position="125"/>
    </location>
</feature>
<proteinExistence type="predicted"/>
<dbReference type="AlphaFoldDB" id="A0AAV4CG06"/>
<dbReference type="Gene3D" id="2.30.42.10">
    <property type="match status" value="3"/>
</dbReference>
<dbReference type="GO" id="GO:0005923">
    <property type="term" value="C:bicellular tight junction"/>
    <property type="evidence" value="ECO:0007669"/>
    <property type="project" value="TreeGrafter"/>
</dbReference>
<dbReference type="PROSITE" id="PS50052">
    <property type="entry name" value="GUANYLATE_KINASE_2"/>
    <property type="match status" value="1"/>
</dbReference>
<dbReference type="GO" id="GO:0150105">
    <property type="term" value="P:protein localization to cell-cell junction"/>
    <property type="evidence" value="ECO:0007669"/>
    <property type="project" value="TreeGrafter"/>
</dbReference>
<sequence>MVYDNFIRKFAAYSAQGPINIGPNRQQAGPNVVWETHRVTLHKAPTFGFGIAVSGGRDSPHFANGDPSVAISDVLKAGPAEGKLQINDRIVTVNGTSLENVDHATAINVLRDCGNTVSLVVRRRILLPSLQTETPSPPFKITLNKKNKKDDFGVINNTPVESLSVQEARKLMEKSKDRLQLIVKKEREEDRGVAGAGGGGANDGAAGAAAAAAGAMGIDADLLPARVRDKDDVNLYRPSVRSEDDMYMKDTTLTPGAVGGGGMGGGLAVPAGAYPNSENTRYDGHYVLDNDLPPRPGRDLEPGLPYSLGDQRDIPSSRHNNGYLSDNDHSGFYPPASSLPRAPPVSNGSGYLHDDDDVFPQGPGQNNISMHERYVDMRSDVRLEPRKVTFPKDKQTGLGLRLAGGNATGIYIASVQPGSAGEREGLVEGDNILMANEGEISGMTREEAVSYLTSLTGQVTMLVQYRKEDYDRIMASNEAGDSFYIRTHFSHTGTDQATEHSFQVGDVFHVKDTHFRGGGAWLALRVSEDLTEIRKGTIPNSKTAEVLKAQQKDDGADKDGLFPQRGRGSLFKRKSSRRSKSLGKDHWDEVVFAGLNTKFPAYERVVFTEPGFVRPVVIYGAIADIARERLLAEYPDRFECPQVEKSSSGEKKEKSAIIRLGVIRDAIAQRKHCLLDITPSNVDRLNYAQYNPIVVFLRAENKQCVKDVRGRWKTGGGARNPRKLLEHSEKLEREYSHLFTGVLKHMGTDAWFPKLCEMIDSQQRQPIWMSEVKPLEDISDDFMFPMSTRLSYAAAAGGADSDMEQSRRDLSPGYSMGGSQGLLGQGQMSGGRMVRSSSDPSINTQENIPGIPPYPSPPTYKNQRIPSDSRYSISEASQRSHRDDYQMHPEDRYYPSYYTDHQVQASRANIDPYATLTPSERLRPRVAQGHFDRGFNEFSPHRDGMDFGGLANKGGGGEAMNQPGMPDNSMPNGMPSQGVPGQGPDHRGQTDASSHSSDSYSKYTLGSPLNKHDDTKLREKFASSLKANTGGSGGGSAAHDPYRFTRSTANPVASSGTVVDRAKLSDLQARYRKQDGPGSNKNLQKLGGSPTKKKEPPPVPVKTFSLKQRGINLESDEMKMRNYENSNR</sequence>
<dbReference type="InterPro" id="IPR001478">
    <property type="entry name" value="PDZ"/>
</dbReference>
<dbReference type="InterPro" id="IPR036034">
    <property type="entry name" value="PDZ_sf"/>
</dbReference>
<organism evidence="4 5">
    <name type="scientific">Plakobranchus ocellatus</name>
    <dbReference type="NCBI Taxonomy" id="259542"/>
    <lineage>
        <taxon>Eukaryota</taxon>
        <taxon>Metazoa</taxon>
        <taxon>Spiralia</taxon>
        <taxon>Lophotrochozoa</taxon>
        <taxon>Mollusca</taxon>
        <taxon>Gastropoda</taxon>
        <taxon>Heterobranchia</taxon>
        <taxon>Euthyneura</taxon>
        <taxon>Panpulmonata</taxon>
        <taxon>Sacoglossa</taxon>
        <taxon>Placobranchoidea</taxon>
        <taxon>Plakobranchidae</taxon>
        <taxon>Plakobranchus</taxon>
    </lineage>
</organism>
<dbReference type="PROSITE" id="PS50106">
    <property type="entry name" value="PDZ"/>
    <property type="match status" value="2"/>
</dbReference>
<dbReference type="PANTHER" id="PTHR13865">
    <property type="entry name" value="TIGHT JUNCTION PROTEIN"/>
    <property type="match status" value="1"/>
</dbReference>
<dbReference type="GO" id="GO:0045216">
    <property type="term" value="P:cell-cell junction organization"/>
    <property type="evidence" value="ECO:0007669"/>
    <property type="project" value="TreeGrafter"/>
</dbReference>
<comment type="caution">
    <text evidence="4">The sequence shown here is derived from an EMBL/GenBank/DDBJ whole genome shotgun (WGS) entry which is preliminary data.</text>
</comment>
<dbReference type="SUPFAM" id="SSF50156">
    <property type="entry name" value="PDZ domain-like"/>
    <property type="match status" value="2"/>
</dbReference>
<dbReference type="InterPro" id="IPR008145">
    <property type="entry name" value="GK/Ca_channel_bsu"/>
</dbReference>
<dbReference type="GO" id="GO:0098609">
    <property type="term" value="P:cell-cell adhesion"/>
    <property type="evidence" value="ECO:0007669"/>
    <property type="project" value="TreeGrafter"/>
</dbReference>
<dbReference type="InterPro" id="IPR027417">
    <property type="entry name" value="P-loop_NTPase"/>
</dbReference>
<dbReference type="Pfam" id="PF00625">
    <property type="entry name" value="Guanylate_kin"/>
    <property type="match status" value="1"/>
</dbReference>
<dbReference type="Gene3D" id="2.30.30.40">
    <property type="entry name" value="SH3 Domains"/>
    <property type="match status" value="1"/>
</dbReference>
<feature type="compositionally biased region" description="Gly residues" evidence="1">
    <location>
        <begin position="815"/>
        <end position="829"/>
    </location>
</feature>
<gene>
    <name evidence="4" type="ORF">PoB_005827000</name>
</gene>
<feature type="region of interest" description="Disordered" evidence="1">
    <location>
        <begin position="288"/>
        <end position="369"/>
    </location>
</feature>
<evidence type="ECO:0000313" key="4">
    <source>
        <dbReference type="EMBL" id="GFO31765.1"/>
    </source>
</evidence>
<feature type="compositionally biased region" description="Basic and acidic residues" evidence="1">
    <location>
        <begin position="936"/>
        <end position="945"/>
    </location>
</feature>
<feature type="region of interest" description="Disordered" evidence="1">
    <location>
        <begin position="1109"/>
        <end position="1128"/>
    </location>
</feature>
<name>A0AAV4CG06_9GAST</name>
<dbReference type="GO" id="GO:0050839">
    <property type="term" value="F:cell adhesion molecule binding"/>
    <property type="evidence" value="ECO:0007669"/>
    <property type="project" value="TreeGrafter"/>
</dbReference>
<feature type="compositionally biased region" description="Polar residues" evidence="1">
    <location>
        <begin position="1045"/>
        <end position="1057"/>
    </location>
</feature>
<dbReference type="Gene3D" id="3.40.50.300">
    <property type="entry name" value="P-loop containing nucleotide triphosphate hydrolases"/>
    <property type="match status" value="1"/>
</dbReference>
<feature type="domain" description="PDZ" evidence="3">
    <location>
        <begin position="387"/>
        <end position="467"/>
    </location>
</feature>
<accession>A0AAV4CG06</accession>
<feature type="compositionally biased region" description="Basic and acidic residues" evidence="1">
    <location>
        <begin position="878"/>
        <end position="890"/>
    </location>
</feature>
<dbReference type="Pfam" id="PF00595">
    <property type="entry name" value="PDZ"/>
    <property type="match status" value="2"/>
</dbReference>
<feature type="domain" description="Guanylate kinase-like" evidence="2">
    <location>
        <begin position="663"/>
        <end position="760"/>
    </location>
</feature>
<keyword evidence="5" id="KW-1185">Reference proteome</keyword>
<reference evidence="4 5" key="1">
    <citation type="journal article" date="2021" name="Elife">
        <title>Chloroplast acquisition without the gene transfer in kleptoplastic sea slugs, Plakobranchus ocellatus.</title>
        <authorList>
            <person name="Maeda T."/>
            <person name="Takahashi S."/>
            <person name="Yoshida T."/>
            <person name="Shimamura S."/>
            <person name="Takaki Y."/>
            <person name="Nagai Y."/>
            <person name="Toyoda A."/>
            <person name="Suzuki Y."/>
            <person name="Arimoto A."/>
            <person name="Ishii H."/>
            <person name="Satoh N."/>
            <person name="Nishiyama T."/>
            <person name="Hasebe M."/>
            <person name="Maruyama T."/>
            <person name="Minagawa J."/>
            <person name="Obokata J."/>
            <person name="Shigenobu S."/>
        </authorList>
    </citation>
    <scope>NUCLEOTIDE SEQUENCE [LARGE SCALE GENOMIC DNA]</scope>
</reference>
<dbReference type="InterPro" id="IPR008144">
    <property type="entry name" value="Guanylate_kin-like_dom"/>
</dbReference>
<feature type="compositionally biased region" description="Basic and acidic residues" evidence="1">
    <location>
        <begin position="1010"/>
        <end position="1021"/>
    </location>
</feature>
<dbReference type="PANTHER" id="PTHR13865:SF28">
    <property type="entry name" value="POLYCHAETOID, ISOFORM O"/>
    <property type="match status" value="1"/>
</dbReference>
<feature type="compositionally biased region" description="Polar residues" evidence="1">
    <location>
        <begin position="859"/>
        <end position="877"/>
    </location>
</feature>
<dbReference type="Proteomes" id="UP000735302">
    <property type="component" value="Unassembled WGS sequence"/>
</dbReference>
<feature type="region of interest" description="Disordered" evidence="1">
    <location>
        <begin position="797"/>
        <end position="890"/>
    </location>
</feature>